<evidence type="ECO:0000256" key="11">
    <source>
        <dbReference type="SAM" id="MobiDB-lite"/>
    </source>
</evidence>
<dbReference type="SMART" id="SM00179">
    <property type="entry name" value="EGF_CA"/>
    <property type="match status" value="3"/>
</dbReference>
<comment type="caution">
    <text evidence="10">Lacks conserved residue(s) required for the propagation of feature annotation.</text>
</comment>
<dbReference type="CDD" id="cd00054">
    <property type="entry name" value="EGF_CA"/>
    <property type="match status" value="1"/>
</dbReference>
<dbReference type="GO" id="GO:0006816">
    <property type="term" value="P:calcium ion transport"/>
    <property type="evidence" value="ECO:0007669"/>
    <property type="project" value="TreeGrafter"/>
</dbReference>
<evidence type="ECO:0000256" key="9">
    <source>
        <dbReference type="ARBA" id="ARBA00023157"/>
    </source>
</evidence>
<dbReference type="FunFam" id="2.10.25.10:FF:000027">
    <property type="entry name" value="Thrombospondin 3"/>
    <property type="match status" value="1"/>
</dbReference>
<feature type="compositionally biased region" description="Polar residues" evidence="11">
    <location>
        <begin position="1633"/>
        <end position="1655"/>
    </location>
</feature>
<dbReference type="GO" id="GO:0005886">
    <property type="term" value="C:plasma membrane"/>
    <property type="evidence" value="ECO:0007669"/>
    <property type="project" value="UniProtKB-SubCell"/>
</dbReference>
<feature type="transmembrane region" description="Helical" evidence="12">
    <location>
        <begin position="2500"/>
        <end position="2518"/>
    </location>
</feature>
<feature type="region of interest" description="Disordered" evidence="11">
    <location>
        <begin position="1202"/>
        <end position="1222"/>
    </location>
</feature>
<dbReference type="Gene3D" id="2.60.220.50">
    <property type="match status" value="1"/>
</dbReference>
<gene>
    <name evidence="14" type="ORF">CYMTET_26590</name>
</gene>
<organism evidence="14 15">
    <name type="scientific">Cymbomonas tetramitiformis</name>
    <dbReference type="NCBI Taxonomy" id="36881"/>
    <lineage>
        <taxon>Eukaryota</taxon>
        <taxon>Viridiplantae</taxon>
        <taxon>Chlorophyta</taxon>
        <taxon>Pyramimonadophyceae</taxon>
        <taxon>Pyramimonadales</taxon>
        <taxon>Pyramimonadaceae</taxon>
        <taxon>Cymbomonas</taxon>
    </lineage>
</organism>
<evidence type="ECO:0000256" key="4">
    <source>
        <dbReference type="ARBA" id="ARBA00022692"/>
    </source>
</evidence>
<feature type="transmembrane region" description="Helical" evidence="12">
    <location>
        <begin position="2440"/>
        <end position="2457"/>
    </location>
</feature>
<evidence type="ECO:0000256" key="10">
    <source>
        <dbReference type="PROSITE-ProRule" id="PRU00076"/>
    </source>
</evidence>
<dbReference type="InterPro" id="IPR001881">
    <property type="entry name" value="EGF-like_Ca-bd_dom"/>
</dbReference>
<feature type="transmembrane region" description="Helical" evidence="12">
    <location>
        <begin position="2399"/>
        <end position="2420"/>
    </location>
</feature>
<dbReference type="GO" id="GO:0005509">
    <property type="term" value="F:calcium ion binding"/>
    <property type="evidence" value="ECO:0007669"/>
    <property type="project" value="InterPro"/>
</dbReference>
<evidence type="ECO:0000256" key="1">
    <source>
        <dbReference type="ARBA" id="ARBA00004236"/>
    </source>
</evidence>
<feature type="region of interest" description="Disordered" evidence="11">
    <location>
        <begin position="1827"/>
        <end position="1848"/>
    </location>
</feature>
<evidence type="ECO:0000256" key="3">
    <source>
        <dbReference type="ARBA" id="ARBA00022536"/>
    </source>
</evidence>
<name>A0AAE0FS10_9CHLO</name>
<feature type="region of interest" description="Disordered" evidence="11">
    <location>
        <begin position="1617"/>
        <end position="1690"/>
    </location>
</feature>
<keyword evidence="7 12" id="KW-1133">Transmembrane helix</keyword>
<evidence type="ECO:0000256" key="5">
    <source>
        <dbReference type="ARBA" id="ARBA00022737"/>
    </source>
</evidence>
<comment type="subcellular location">
    <subcellularLocation>
        <location evidence="1">Cell membrane</location>
    </subcellularLocation>
</comment>
<feature type="compositionally biased region" description="Basic and acidic residues" evidence="11">
    <location>
        <begin position="1618"/>
        <end position="1632"/>
    </location>
</feature>
<feature type="transmembrane region" description="Helical" evidence="12">
    <location>
        <begin position="2469"/>
        <end position="2488"/>
    </location>
</feature>
<protein>
    <recommendedName>
        <fullName evidence="13">EGF-like domain-containing protein</fullName>
    </recommendedName>
</protein>
<evidence type="ECO:0000256" key="12">
    <source>
        <dbReference type="SAM" id="Phobius"/>
    </source>
</evidence>
<keyword evidence="2" id="KW-1003">Cell membrane</keyword>
<evidence type="ECO:0000256" key="7">
    <source>
        <dbReference type="ARBA" id="ARBA00022989"/>
    </source>
</evidence>
<dbReference type="InterPro" id="IPR000742">
    <property type="entry name" value="EGF"/>
</dbReference>
<keyword evidence="5" id="KW-0677">Repeat</keyword>
<keyword evidence="9" id="KW-1015">Disulfide bond</keyword>
<dbReference type="Pfam" id="PF07645">
    <property type="entry name" value="EGF_CA"/>
    <property type="match status" value="2"/>
</dbReference>
<feature type="compositionally biased region" description="Polar residues" evidence="11">
    <location>
        <begin position="10"/>
        <end position="19"/>
    </location>
</feature>
<feature type="region of interest" description="Disordered" evidence="11">
    <location>
        <begin position="76"/>
        <end position="103"/>
    </location>
</feature>
<dbReference type="SMART" id="SM00181">
    <property type="entry name" value="EGF"/>
    <property type="match status" value="8"/>
</dbReference>
<evidence type="ECO:0000313" key="14">
    <source>
        <dbReference type="EMBL" id="KAK3264687.1"/>
    </source>
</evidence>
<feature type="transmembrane region" description="Helical" evidence="12">
    <location>
        <begin position="2241"/>
        <end position="2260"/>
    </location>
</feature>
<keyword evidence="8 12" id="KW-0472">Membrane</keyword>
<keyword evidence="4 12" id="KW-0812">Transmembrane</keyword>
<dbReference type="GO" id="GO:0005261">
    <property type="term" value="F:monoatomic cation channel activity"/>
    <property type="evidence" value="ECO:0007669"/>
    <property type="project" value="TreeGrafter"/>
</dbReference>
<dbReference type="InterPro" id="IPR002859">
    <property type="entry name" value="PKD/REJ-like"/>
</dbReference>
<keyword evidence="6" id="KW-0106">Calcium</keyword>
<feature type="compositionally biased region" description="Low complexity" evidence="11">
    <location>
        <begin position="20"/>
        <end position="33"/>
    </location>
</feature>
<dbReference type="InterPro" id="IPR049883">
    <property type="entry name" value="NOTCH1_EGF-like"/>
</dbReference>
<accession>A0AAE0FS10</accession>
<dbReference type="Proteomes" id="UP001190700">
    <property type="component" value="Unassembled WGS sequence"/>
</dbReference>
<feature type="compositionally biased region" description="Low complexity" evidence="11">
    <location>
        <begin position="76"/>
        <end position="90"/>
    </location>
</feature>
<feature type="transmembrane region" description="Helical" evidence="12">
    <location>
        <begin position="2325"/>
        <end position="2348"/>
    </location>
</feature>
<feature type="region of interest" description="Disordered" evidence="11">
    <location>
        <begin position="1"/>
        <end position="58"/>
    </location>
</feature>
<dbReference type="Gene3D" id="2.60.40.10">
    <property type="entry name" value="Immunoglobulins"/>
    <property type="match status" value="1"/>
</dbReference>
<dbReference type="EMBL" id="LGRX02014406">
    <property type="protein sequence ID" value="KAK3264687.1"/>
    <property type="molecule type" value="Genomic_DNA"/>
</dbReference>
<comment type="caution">
    <text evidence="14">The sequence shown here is derived from an EMBL/GenBank/DDBJ whole genome shotgun (WGS) entry which is preliminary data.</text>
</comment>
<dbReference type="InterPro" id="IPR013783">
    <property type="entry name" value="Ig-like_fold"/>
</dbReference>
<dbReference type="PANTHER" id="PTHR46730">
    <property type="entry name" value="POLYCYSTIN-1"/>
    <property type="match status" value="1"/>
</dbReference>
<dbReference type="InterPro" id="IPR009030">
    <property type="entry name" value="Growth_fac_rcpt_cys_sf"/>
</dbReference>
<keyword evidence="15" id="KW-1185">Reference proteome</keyword>
<dbReference type="PROSITE" id="PS50026">
    <property type="entry name" value="EGF_3"/>
    <property type="match status" value="1"/>
</dbReference>
<feature type="compositionally biased region" description="Polar residues" evidence="11">
    <location>
        <begin position="1250"/>
        <end position="1266"/>
    </location>
</feature>
<evidence type="ECO:0000256" key="2">
    <source>
        <dbReference type="ARBA" id="ARBA00022475"/>
    </source>
</evidence>
<feature type="transmembrane region" description="Helical" evidence="12">
    <location>
        <begin position="2368"/>
        <end position="2392"/>
    </location>
</feature>
<proteinExistence type="predicted"/>
<reference evidence="14 15" key="1">
    <citation type="journal article" date="2015" name="Genome Biol. Evol.">
        <title>Comparative Genomics of a Bacterivorous Green Alga Reveals Evolutionary Causalities and Consequences of Phago-Mixotrophic Mode of Nutrition.</title>
        <authorList>
            <person name="Burns J.A."/>
            <person name="Paasch A."/>
            <person name="Narechania A."/>
            <person name="Kim E."/>
        </authorList>
    </citation>
    <scope>NUCLEOTIDE SEQUENCE [LARGE SCALE GENOMIC DNA]</scope>
    <source>
        <strain evidence="14 15">PLY_AMNH</strain>
    </source>
</reference>
<dbReference type="PANTHER" id="PTHR46730:SF1">
    <property type="entry name" value="PLAT DOMAIN-CONTAINING PROTEIN"/>
    <property type="match status" value="1"/>
</dbReference>
<feature type="region of interest" description="Disordered" evidence="11">
    <location>
        <begin position="1775"/>
        <end position="1806"/>
    </location>
</feature>
<feature type="domain" description="EGF-like" evidence="13">
    <location>
        <begin position="409"/>
        <end position="451"/>
    </location>
</feature>
<dbReference type="InterPro" id="IPR046338">
    <property type="entry name" value="GAIN_dom_sf"/>
</dbReference>
<dbReference type="SUPFAM" id="SSF57184">
    <property type="entry name" value="Growth factor receptor domain"/>
    <property type="match status" value="1"/>
</dbReference>
<feature type="region of interest" description="Disordered" evidence="11">
    <location>
        <begin position="1250"/>
        <end position="1273"/>
    </location>
</feature>
<dbReference type="Gene3D" id="2.10.25.10">
    <property type="entry name" value="Laminin"/>
    <property type="match status" value="3"/>
</dbReference>
<sequence length="2604" mass="277823">MLESDPASIFTDSSFSSYGTPTAIIPPTALPTADSSATGIEETSDLSGSAEASFDSEDESDFVSSVSAAMDMPSSSITVTSVDSSSSADASGRRRRQQVRGLRQGSAATYVHSVSYQIQCAAADLNATLSLVEDMHSSGRLLEELQQRMRRHSVTSYRCMERSMRSEEKTTQLALPEIHHDPCSPNLCFTCPAEVVSCEQPACSASLLTAFACGPCPSGFSGDGEVCLDVDECTVGDGGCDPLAACTNSVGGHECGPCPTGYLGSGSTRCIASTSCSKDNGGCDDLVVCSGEAGEELLCGPCPPGYVGNGTTGCQDEDGCAQPGAGCYPGVYCADVPAPSTGHTCGPCPGGTTGNGTHCEPSLCWEANGGCDLRVACEEAPATAEGRTCGPCPSGYSRPEADDAEPCVDTDACAEAPCYPGVRCTDAAAPSEGHTCGECPPGTQGNGAQCEDVDECAVDEGGCWQLAAEDIGSPRTECVNTLGGYECTPCPEGFKGAGETGCRPVAECAVDNGGCDPQSECTDTDAGTVCGPCGAGYSGTGDTECVDTDACATTPPPCFDDGYAAAECIDAAAPAEGHACGACPEGMRGDGVTCELCSLQVAITDSSVVDGEVYRTQVVQIKGQVSELEAGCVNTLGMTFRWVASSSSSGPVQLTPMGNNADTLTLVMPEGSLEALARYSFLLEAWLMGEGRVAGSAALEALVKQEALQALVAGGGGVVGEDGEVVLDGSISVDPDASPLPMSYSWHCTVGGRAECRDSNDVLLPSRLTNATLRMRLQGTVSGLTYTWQLTVSKGDREDSTTTTVTVKKGEPPVPTITPFAGKANPTEKLSLASTVRVAANAVAQLQWSCEELDLAAEGVLASETAAGADLVLLPNSLTPGAVYHFILNASLTMDPSAWGSSALTVTVNKKPQGGSLTVTPLEGLSLDTAFTMSTGDWEDEDVPLDYYFAYSVYGSNSSNIVLSSLGPASTLSAMMPEEGLEEEDWRVDLSVFAKDRFGAMGDPQVASITVTAPVLESEEAVAEYTAAPAQRASIGAAPAPRRHLASSTLLDTDAETEAELEAQRGEQRMQMLDVTASATSQVTLTKESQQRLAGLVSRIVDCPPSELDGGSQDTALGVLGVLVRSTHAGDNIVSSPISMDTATEVFAGLDLLSSDDSTAFEVRSIMEDAAQAFLETLSSGESPSEVATGNLQMRAQKDQLEGAGSTAGRLFGKPAATPGEGPTEVVLPEALKEQLKAGGHTTVETRLLATSSDPHASANSTNGTDSDLEHAATRRRRLRQFSNASATWTSKVTTIELGGKDGTPIPVSNLTEPIAINMSIDVSNELQGVADPSRPPLVCSFWDVDMQAYDTAGCATLPNPAPPGAELFWRPAVWEALGRGEENAPAGISLAGSWGWRHAWLLEGCAETYAAADEWYNGTDVGERKYAGEGCAAADAGNAAGCSWNWTVRGFMGPGCELAEVLQCRCNHLTDFRAIDNLGSFEQTPKLNLLSVEDLTSFDPAEDFAKNTVFMAIIGSMAGGTLLLVCIFDYDDEQKRWKTYKPFISPFGTSRYWYQVQESGLGTWALFGEDRDTFLRLSTRMAAKLELKRVKKTTVAKAVSKLKKLDRTTMTKVLIKSRREQRVPEAEKKAELSQQQDTACQNSPELDRTPTLNPLSEAPIDAPLPKDDHAGTPISSPISDRPGHILPSSMTASASFKSIDCQIPVPSVLETPECCDAAENQQAASDEQQSPGVSLIRMRSQAAFSMLSRSTDSGAAPGATNCNVVRMLHRSTTSGVSLGTADDGGGGDSSMNLGENGDAPESMPRGISPLALRLLKESMQSKRQSKVLGKMQGVLSKAHRGRQAPEGLRQEDGHVRRLTQRIAQRKHQGMLQVLDGCWRGHAPPPRSGRELWQLGLEHIRKLRLQDAGSSQKLTQCCHMPFLHMRTAIPVRFIRQAAAWHLEGKDEEEEAKEAERLPVERMLGTALVLAYLTKMRLMDPKELARQVALAKLQRWEAPRDRGFEWYFNVFRVMLGGNLSGPGWYKRTQLWTLVLLQLHDGSFLAGSGDLATALYAGEPEDSEEKLVLRFNWNTILDSLPPALLEAIPLPKDVDVQKDGRMRSTTVTAWATLLSIARYEALPFAWCTNPGAAPAEKRYLNDSADEWLAARAAEFPAFAARMEELKEAAKAQVQAWDDMHMARLQVIKNETIPPGSRVKRPLFRYRTVARARQWFERFLAAHPVFMLKNVGFNEAFSRGERVVMLSTNWLVMVMFSVGFFYSKATQCCELLRAHVGCDSNLSAPCRYEGVDYATCALLAEGWKEDSDPEAGTFVCTAFPQNTLIARLYLVLIMCVLLIPIRLGLSTVFSMSGTIPPVPGHWSVKDAHIRVVFGPVTAGLVQATAFVAYALFVNLTKLNKAVAGLFVTFASRFVVPYIRWGIGGVRFLCAKLPAVWGDEVEEAPQRGLLLGAACGLLLLLRNKLFGSPMDTCVFAAVITLWLIISYVLLVYGAQLHDYIGPDAGPTVMTAWGWALLFELFGKEMFRIVAMKVLIGYAMGKLNSMMLGSSSSVFRWYETFIASHLKIEYSRGVNAFHLFTGGFGDVTHGAEYEEDGANDADAFGSGFD</sequence>
<evidence type="ECO:0000256" key="6">
    <source>
        <dbReference type="ARBA" id="ARBA00022837"/>
    </source>
</evidence>
<evidence type="ECO:0000256" key="8">
    <source>
        <dbReference type="ARBA" id="ARBA00023136"/>
    </source>
</evidence>
<dbReference type="Pfam" id="PF02010">
    <property type="entry name" value="REJ"/>
    <property type="match status" value="1"/>
</dbReference>
<evidence type="ECO:0000313" key="15">
    <source>
        <dbReference type="Proteomes" id="UP001190700"/>
    </source>
</evidence>
<keyword evidence="3 10" id="KW-0245">EGF-like domain</keyword>
<evidence type="ECO:0000259" key="13">
    <source>
        <dbReference type="PROSITE" id="PS50026"/>
    </source>
</evidence>